<dbReference type="PROSITE" id="PS51819">
    <property type="entry name" value="VOC"/>
    <property type="match status" value="2"/>
</dbReference>
<gene>
    <name evidence="2" type="ORF">QO002_003992</name>
</gene>
<dbReference type="PANTHER" id="PTHR33993">
    <property type="entry name" value="GLYOXALASE-RELATED"/>
    <property type="match status" value="1"/>
</dbReference>
<evidence type="ECO:0000313" key="3">
    <source>
        <dbReference type="Proteomes" id="UP001230207"/>
    </source>
</evidence>
<dbReference type="InterPro" id="IPR004360">
    <property type="entry name" value="Glyas_Fos-R_dOase_dom"/>
</dbReference>
<dbReference type="InterPro" id="IPR029068">
    <property type="entry name" value="Glyas_Bleomycin-R_OHBP_Dase"/>
</dbReference>
<proteinExistence type="predicted"/>
<organism evidence="2 3">
    <name type="scientific">Pararhizobium capsulatum DSM 1112</name>
    <dbReference type="NCBI Taxonomy" id="1121113"/>
    <lineage>
        <taxon>Bacteria</taxon>
        <taxon>Pseudomonadati</taxon>
        <taxon>Pseudomonadota</taxon>
        <taxon>Alphaproteobacteria</taxon>
        <taxon>Hyphomicrobiales</taxon>
        <taxon>Rhizobiaceae</taxon>
        <taxon>Rhizobium/Agrobacterium group</taxon>
        <taxon>Pararhizobium</taxon>
    </lineage>
</organism>
<evidence type="ECO:0000313" key="2">
    <source>
        <dbReference type="EMBL" id="MDQ0321854.1"/>
    </source>
</evidence>
<accession>A0ABU0BUD4</accession>
<dbReference type="Pfam" id="PF00903">
    <property type="entry name" value="Glyoxalase"/>
    <property type="match status" value="2"/>
</dbReference>
<dbReference type="RefSeq" id="WP_307232787.1">
    <property type="nucleotide sequence ID" value="NZ_JAUSVF010000001.1"/>
</dbReference>
<dbReference type="EMBL" id="JAUSVF010000001">
    <property type="protein sequence ID" value="MDQ0321854.1"/>
    <property type="molecule type" value="Genomic_DNA"/>
</dbReference>
<comment type="caution">
    <text evidence="2">The sequence shown here is derived from an EMBL/GenBank/DDBJ whole genome shotgun (WGS) entry which is preliminary data.</text>
</comment>
<dbReference type="Gene3D" id="3.10.180.10">
    <property type="entry name" value="2,3-Dihydroxybiphenyl 1,2-Dioxygenase, domain 1"/>
    <property type="match status" value="2"/>
</dbReference>
<dbReference type="SUPFAM" id="SSF54593">
    <property type="entry name" value="Glyoxalase/Bleomycin resistance protein/Dihydroxybiphenyl dioxygenase"/>
    <property type="match status" value="2"/>
</dbReference>
<keyword evidence="2" id="KW-0456">Lyase</keyword>
<protein>
    <submittedName>
        <fullName evidence="2">Enzyme related to lactoylglutathione lyase</fullName>
    </submittedName>
</protein>
<dbReference type="PANTHER" id="PTHR33993:SF14">
    <property type="entry name" value="GB|AAF24581.1"/>
    <property type="match status" value="1"/>
</dbReference>
<dbReference type="Proteomes" id="UP001230207">
    <property type="component" value="Unassembled WGS sequence"/>
</dbReference>
<sequence length="259" mass="27251">MQDAHGTFVWYELMTTDTGAAKAFYTEVTGWSAKDSGMPGVDYTLFCAPSGEQVAGLMTMPESASKTNIPPAWLGYIAVHDVDGSAAEVTSNGGTVHRAPDDIPGVGRFAVVSDPHGAVFALFRGLEGDTPPTAPMGTPGFIGWNELMAGDLETDFTFYSALFGWNKGEGMDMGSMGVYQIFGKGEAMFGGMMTKPATVPAPPFWTFYIGVDAIDAAIERLTKAGGKVINGPMEVPGGAWIVQAMDPQGAGFALLAPKR</sequence>
<dbReference type="InterPro" id="IPR052164">
    <property type="entry name" value="Anthracycline_SecMetBiosynth"/>
</dbReference>
<name>A0ABU0BUD4_9HYPH</name>
<dbReference type="GO" id="GO:0016829">
    <property type="term" value="F:lyase activity"/>
    <property type="evidence" value="ECO:0007669"/>
    <property type="project" value="UniProtKB-KW"/>
</dbReference>
<dbReference type="InterPro" id="IPR037523">
    <property type="entry name" value="VOC_core"/>
</dbReference>
<dbReference type="CDD" id="cd07247">
    <property type="entry name" value="SgaA_N_like"/>
    <property type="match status" value="2"/>
</dbReference>
<feature type="domain" description="VOC" evidence="1">
    <location>
        <begin position="141"/>
        <end position="257"/>
    </location>
</feature>
<evidence type="ECO:0000259" key="1">
    <source>
        <dbReference type="PROSITE" id="PS51819"/>
    </source>
</evidence>
<keyword evidence="3" id="KW-1185">Reference proteome</keyword>
<feature type="domain" description="VOC" evidence="1">
    <location>
        <begin position="7"/>
        <end position="125"/>
    </location>
</feature>
<reference evidence="2 3" key="1">
    <citation type="submission" date="2023-07" db="EMBL/GenBank/DDBJ databases">
        <title>Genomic Encyclopedia of Type Strains, Phase IV (KMG-IV): sequencing the most valuable type-strain genomes for metagenomic binning, comparative biology and taxonomic classification.</title>
        <authorList>
            <person name="Goeker M."/>
        </authorList>
    </citation>
    <scope>NUCLEOTIDE SEQUENCE [LARGE SCALE GENOMIC DNA]</scope>
    <source>
        <strain evidence="2 3">DSM 1112</strain>
    </source>
</reference>